<name>A0ABP2DWS9_9CORY</name>
<proteinExistence type="predicted"/>
<dbReference type="Proteomes" id="UP000006237">
    <property type="component" value="Unassembled WGS sequence"/>
</dbReference>
<reference evidence="1 2" key="1">
    <citation type="submission" date="2009-01" db="EMBL/GenBank/DDBJ databases">
        <authorList>
            <person name="Qin X."/>
            <person name="Bachman B."/>
            <person name="Battles P."/>
            <person name="Bell A."/>
            <person name="Bess C."/>
            <person name="Bickham C."/>
            <person name="Chaboub L."/>
            <person name="Chen D."/>
            <person name="Coyle M."/>
            <person name="Deiros D.R."/>
            <person name="Dinh H."/>
            <person name="Forbes L."/>
            <person name="Fowler G."/>
            <person name="Francisco L."/>
            <person name="Fu Q."/>
            <person name="Gubbala S."/>
            <person name="Hale W."/>
            <person name="Han Y."/>
            <person name="Hemphill L."/>
            <person name="Highlander S.K."/>
            <person name="Hirani K."/>
            <person name="Hogues M."/>
            <person name="Jackson L."/>
            <person name="Jakkamsetti A."/>
            <person name="Javaid M."/>
            <person name="Jiang H."/>
            <person name="Korchina V."/>
            <person name="Kovar C."/>
            <person name="Lara F."/>
            <person name="Lee S."/>
            <person name="Mata R."/>
            <person name="Mathew T."/>
            <person name="Moen C."/>
            <person name="Morales K."/>
            <person name="Munidasa M."/>
            <person name="Nazareth L."/>
            <person name="Ngo R."/>
            <person name="Nguyen L."/>
            <person name="Okwuonu G."/>
            <person name="Ongeri F."/>
            <person name="Patil S."/>
            <person name="Petrosino J."/>
            <person name="Pham C."/>
            <person name="Pham P."/>
            <person name="Pu L.-L."/>
            <person name="Puazo M."/>
            <person name="Raj R."/>
            <person name="Reid J."/>
            <person name="Rouhana J."/>
            <person name="Saada N."/>
            <person name="Shang Y."/>
            <person name="Simmons D."/>
            <person name="Thornton R."/>
            <person name="Warren J."/>
            <person name="Weissenberger G."/>
            <person name="Zhang J."/>
            <person name="Zhang L."/>
            <person name="Zhou C."/>
            <person name="Zhu D."/>
            <person name="Muzny D."/>
            <person name="Worley K."/>
            <person name="Gibbs R."/>
        </authorList>
    </citation>
    <scope>NUCLEOTIDE SEQUENCE [LARGE SCALE GENOMIC DNA]</scope>
    <source>
        <strain evidence="1 2">ATCC 51866</strain>
    </source>
</reference>
<organism evidence="1 2">
    <name type="scientific">Corynebacterium glucuronolyticum ATCC 51866</name>
    <dbReference type="NCBI Taxonomy" id="548478"/>
    <lineage>
        <taxon>Bacteria</taxon>
        <taxon>Bacillati</taxon>
        <taxon>Actinomycetota</taxon>
        <taxon>Actinomycetes</taxon>
        <taxon>Mycobacteriales</taxon>
        <taxon>Corynebacteriaceae</taxon>
        <taxon>Corynebacterium</taxon>
    </lineage>
</organism>
<evidence type="ECO:0000313" key="2">
    <source>
        <dbReference type="Proteomes" id="UP000006237"/>
    </source>
</evidence>
<sequence>MWKTWIFVAGFSSQVQSSSGQTRVWLKFSMFGIPQFIRLQSRKAMSEL</sequence>
<protein>
    <submittedName>
        <fullName evidence="1">Uncharacterized protein</fullName>
    </submittedName>
</protein>
<comment type="caution">
    <text evidence="1">The sequence shown here is derived from an EMBL/GenBank/DDBJ whole genome shotgun (WGS) entry which is preliminary data.</text>
</comment>
<keyword evidence="2" id="KW-1185">Reference proteome</keyword>
<dbReference type="EMBL" id="ACHF01000110">
    <property type="protein sequence ID" value="EEI62355.1"/>
    <property type="molecule type" value="Genomic_DNA"/>
</dbReference>
<gene>
    <name evidence="1" type="ORF">HMPREF0293_2197</name>
</gene>
<evidence type="ECO:0000313" key="1">
    <source>
        <dbReference type="EMBL" id="EEI62355.1"/>
    </source>
</evidence>
<accession>A0ABP2DWS9</accession>